<accession>A0A2W1BVQ0</accession>
<keyword evidence="1" id="KW-0812">Transmembrane</keyword>
<dbReference type="Proteomes" id="UP000249218">
    <property type="component" value="Unassembled WGS sequence"/>
</dbReference>
<feature type="transmembrane region" description="Helical" evidence="1">
    <location>
        <begin position="12"/>
        <end position="29"/>
    </location>
</feature>
<organism evidence="2 3">
    <name type="scientific">Helicoverpa armigera</name>
    <name type="common">Cotton bollworm</name>
    <name type="synonym">Heliothis armigera</name>
    <dbReference type="NCBI Taxonomy" id="29058"/>
    <lineage>
        <taxon>Eukaryota</taxon>
        <taxon>Metazoa</taxon>
        <taxon>Ecdysozoa</taxon>
        <taxon>Arthropoda</taxon>
        <taxon>Hexapoda</taxon>
        <taxon>Insecta</taxon>
        <taxon>Pterygota</taxon>
        <taxon>Neoptera</taxon>
        <taxon>Endopterygota</taxon>
        <taxon>Lepidoptera</taxon>
        <taxon>Glossata</taxon>
        <taxon>Ditrysia</taxon>
        <taxon>Noctuoidea</taxon>
        <taxon>Noctuidae</taxon>
        <taxon>Heliothinae</taxon>
        <taxon>Helicoverpa</taxon>
    </lineage>
</organism>
<reference evidence="2 3" key="1">
    <citation type="journal article" date="2017" name="BMC Biol.">
        <title>Genomic innovations, transcriptional plasticity and gene loss underlying the evolution and divergence of two highly polyphagous and invasive Helicoverpa pest species.</title>
        <authorList>
            <person name="Pearce S.L."/>
            <person name="Clarke D.F."/>
            <person name="East P.D."/>
            <person name="Elfekih S."/>
            <person name="Gordon K.H."/>
            <person name="Jermiin L.S."/>
            <person name="McGaughran A."/>
            <person name="Oakeshott J.G."/>
            <person name="Papanikolaou A."/>
            <person name="Perera O.P."/>
            <person name="Rane R.V."/>
            <person name="Richards S."/>
            <person name="Tay W.T."/>
            <person name="Walsh T.K."/>
            <person name="Anderson A."/>
            <person name="Anderson C.J."/>
            <person name="Asgari S."/>
            <person name="Board P.G."/>
            <person name="Bretschneider A."/>
            <person name="Campbell P.M."/>
            <person name="Chertemps T."/>
            <person name="Christeller J.T."/>
            <person name="Coppin C.W."/>
            <person name="Downes S.J."/>
            <person name="Duan G."/>
            <person name="Farnsworth C.A."/>
            <person name="Good R.T."/>
            <person name="Han L.B."/>
            <person name="Han Y.C."/>
            <person name="Hatje K."/>
            <person name="Horne I."/>
            <person name="Huang Y.P."/>
            <person name="Hughes D.S."/>
            <person name="Jacquin-Joly E."/>
            <person name="James W."/>
            <person name="Jhangiani S."/>
            <person name="Kollmar M."/>
            <person name="Kuwar S.S."/>
            <person name="Li S."/>
            <person name="Liu N.Y."/>
            <person name="Maibeche M.T."/>
            <person name="Miller J.R."/>
            <person name="Montagne N."/>
            <person name="Perry T."/>
            <person name="Qu J."/>
            <person name="Song S.V."/>
            <person name="Sutton G.G."/>
            <person name="Vogel H."/>
            <person name="Walenz B.P."/>
            <person name="Xu W."/>
            <person name="Zhang H.J."/>
            <person name="Zou Z."/>
            <person name="Batterham P."/>
            <person name="Edwards O.R."/>
            <person name="Feyereisen R."/>
            <person name="Gibbs R.A."/>
            <person name="Heckel D.G."/>
            <person name="McGrath A."/>
            <person name="Robin C."/>
            <person name="Scherer S.E."/>
            <person name="Worley K.C."/>
            <person name="Wu Y.D."/>
        </authorList>
    </citation>
    <scope>NUCLEOTIDE SEQUENCE [LARGE SCALE GENOMIC DNA]</scope>
    <source>
        <strain evidence="2">Harm_GR_Male_#8</strain>
        <tissue evidence="2">Whole organism</tissue>
    </source>
</reference>
<keyword evidence="3" id="KW-1185">Reference proteome</keyword>
<proteinExistence type="predicted"/>
<evidence type="ECO:0000313" key="3">
    <source>
        <dbReference type="Proteomes" id="UP000249218"/>
    </source>
</evidence>
<sequence>MYAIVVVPGLVIYYPIYLGLPRLLSEFFFPIDERLDPNDFTWTTILIVILLPATVAELHILLDEDAIELAEDDYMFGGYLLLICLIDFPIRFLRKKGFLGEKEERDDEE</sequence>
<dbReference type="EMBL" id="KZ149943">
    <property type="protein sequence ID" value="PZC76870.1"/>
    <property type="molecule type" value="Genomic_DNA"/>
</dbReference>
<feature type="transmembrane region" description="Helical" evidence="1">
    <location>
        <begin position="41"/>
        <end position="62"/>
    </location>
</feature>
<gene>
    <name evidence="2" type="primary">HaOG204052</name>
    <name evidence="2" type="ORF">B5X24_HaOG204052</name>
</gene>
<dbReference type="AlphaFoldDB" id="A0A2W1BVQ0"/>
<name>A0A2W1BVQ0_HELAM</name>
<feature type="transmembrane region" description="Helical" evidence="1">
    <location>
        <begin position="74"/>
        <end position="93"/>
    </location>
</feature>
<keyword evidence="1" id="KW-1133">Transmembrane helix</keyword>
<protein>
    <submittedName>
        <fullName evidence="2">Uncharacterized protein</fullName>
    </submittedName>
</protein>
<evidence type="ECO:0000313" key="2">
    <source>
        <dbReference type="EMBL" id="PZC76870.1"/>
    </source>
</evidence>
<keyword evidence="1" id="KW-0472">Membrane</keyword>
<evidence type="ECO:0000256" key="1">
    <source>
        <dbReference type="SAM" id="Phobius"/>
    </source>
</evidence>